<dbReference type="SUPFAM" id="SSF55846">
    <property type="entry name" value="N-acetylmuramoyl-L-alanine amidase-like"/>
    <property type="match status" value="1"/>
</dbReference>
<dbReference type="PANTHER" id="PTHR30417:SF1">
    <property type="entry name" value="N-ACETYLMURAMOYL-L-ALANINE AMIDASE AMID"/>
    <property type="match status" value="1"/>
</dbReference>
<feature type="domain" description="N-acetylmuramoyl-L-alanine amidase" evidence="6">
    <location>
        <begin position="64"/>
        <end position="198"/>
    </location>
</feature>
<evidence type="ECO:0000256" key="4">
    <source>
        <dbReference type="ARBA" id="ARBA00023316"/>
    </source>
</evidence>
<dbReference type="CDD" id="cd06583">
    <property type="entry name" value="PGRP"/>
    <property type="match status" value="1"/>
</dbReference>
<dbReference type="GO" id="GO:0019867">
    <property type="term" value="C:outer membrane"/>
    <property type="evidence" value="ECO:0007669"/>
    <property type="project" value="TreeGrafter"/>
</dbReference>
<dbReference type="AlphaFoldDB" id="A0A4U0QPM4"/>
<evidence type="ECO:0000256" key="3">
    <source>
        <dbReference type="ARBA" id="ARBA00022801"/>
    </source>
</evidence>
<keyword evidence="3" id="KW-0378">Hydrolase</keyword>
<accession>A0A4U0QPM4</accession>
<keyword evidence="8" id="KW-1185">Reference proteome</keyword>
<dbReference type="Proteomes" id="UP000306223">
    <property type="component" value="Unassembled WGS sequence"/>
</dbReference>
<organism evidence="7 8">
    <name type="scientific">Paracoccus hibiscisoli</name>
    <dbReference type="NCBI Taxonomy" id="2023261"/>
    <lineage>
        <taxon>Bacteria</taxon>
        <taxon>Pseudomonadati</taxon>
        <taxon>Pseudomonadota</taxon>
        <taxon>Alphaproteobacteria</taxon>
        <taxon>Rhodobacterales</taxon>
        <taxon>Paracoccaceae</taxon>
        <taxon>Paracoccus</taxon>
    </lineage>
</organism>
<evidence type="ECO:0000256" key="5">
    <source>
        <dbReference type="SAM" id="MobiDB-lite"/>
    </source>
</evidence>
<evidence type="ECO:0000313" key="7">
    <source>
        <dbReference type="EMBL" id="TJZ83795.1"/>
    </source>
</evidence>
<dbReference type="GO" id="GO:0071555">
    <property type="term" value="P:cell wall organization"/>
    <property type="evidence" value="ECO:0007669"/>
    <property type="project" value="UniProtKB-KW"/>
</dbReference>
<comment type="caution">
    <text evidence="7">The sequence shown here is derived from an EMBL/GenBank/DDBJ whole genome shotgun (WGS) entry which is preliminary data.</text>
</comment>
<dbReference type="OrthoDB" id="9794842at2"/>
<feature type="region of interest" description="Disordered" evidence="5">
    <location>
        <begin position="1"/>
        <end position="73"/>
    </location>
</feature>
<dbReference type="EC" id="3.5.1.28" evidence="2"/>
<evidence type="ECO:0000259" key="6">
    <source>
        <dbReference type="SMART" id="SM00644"/>
    </source>
</evidence>
<dbReference type="GO" id="GO:0008745">
    <property type="term" value="F:N-acetylmuramoyl-L-alanine amidase activity"/>
    <property type="evidence" value="ECO:0007669"/>
    <property type="project" value="UniProtKB-EC"/>
</dbReference>
<name>A0A4U0QPM4_9RHOB</name>
<keyword evidence="4" id="KW-0961">Cell wall biogenesis/degradation</keyword>
<dbReference type="InterPro" id="IPR002502">
    <property type="entry name" value="Amidase_domain"/>
</dbReference>
<dbReference type="SMART" id="SM00644">
    <property type="entry name" value="Ami_2"/>
    <property type="match status" value="1"/>
</dbReference>
<dbReference type="InterPro" id="IPR036505">
    <property type="entry name" value="Amidase/PGRP_sf"/>
</dbReference>
<protein>
    <recommendedName>
        <fullName evidence="2">N-acetylmuramoyl-L-alanine amidase</fullName>
        <ecNumber evidence="2">3.5.1.28</ecNumber>
    </recommendedName>
</protein>
<comment type="catalytic activity">
    <reaction evidence="1">
        <text>Hydrolyzes the link between N-acetylmuramoyl residues and L-amino acid residues in certain cell-wall glycopeptides.</text>
        <dbReference type="EC" id="3.5.1.28"/>
    </reaction>
</comment>
<feature type="compositionally biased region" description="Low complexity" evidence="5">
    <location>
        <begin position="22"/>
        <end position="31"/>
    </location>
</feature>
<dbReference type="GO" id="GO:0009254">
    <property type="term" value="P:peptidoglycan turnover"/>
    <property type="evidence" value="ECO:0007669"/>
    <property type="project" value="TreeGrafter"/>
</dbReference>
<proteinExistence type="predicted"/>
<gene>
    <name evidence="7" type="ORF">FA740_11920</name>
</gene>
<evidence type="ECO:0000256" key="1">
    <source>
        <dbReference type="ARBA" id="ARBA00001561"/>
    </source>
</evidence>
<dbReference type="InterPro" id="IPR051206">
    <property type="entry name" value="NAMLAA_amidase_2"/>
</dbReference>
<evidence type="ECO:0000256" key="2">
    <source>
        <dbReference type="ARBA" id="ARBA00011901"/>
    </source>
</evidence>
<dbReference type="GO" id="GO:0009253">
    <property type="term" value="P:peptidoglycan catabolic process"/>
    <property type="evidence" value="ECO:0007669"/>
    <property type="project" value="InterPro"/>
</dbReference>
<reference evidence="7 8" key="1">
    <citation type="submission" date="2019-04" db="EMBL/GenBank/DDBJ databases">
        <authorList>
            <person name="Li J."/>
        </authorList>
    </citation>
    <scope>NUCLEOTIDE SEQUENCE [LARGE SCALE GENOMIC DNA]</scope>
    <source>
        <strain evidence="7 8">CCTCC AB2016182</strain>
    </source>
</reference>
<sequence>MANTSPRARPRWSPAPPPRRPSPSLCRSTRPQAHGSQAPTRCPSRRRWACASTAPPPEATVTDWPSPNHGDRRGQVPSLIVIHYTGMADAAQARARLCDPRAEVSAHWLIDPDGTTEQLVCETRRAWHAGAGRWQGADDINSRSIGIELANPGDRPFPAPQMAALRRLLRAAMARWSIPPAHVIAHSDLAPGRKIDPGPRFDWEGLARDQLALFARPEPTAPAPPLAPSLTTLGYPDHPARLDAFRLRHRPWATGPETPADRQTAARLLLHENIPGESRLRDGGGAPS</sequence>
<dbReference type="PANTHER" id="PTHR30417">
    <property type="entry name" value="N-ACETYLMURAMOYL-L-ALANINE AMIDASE AMID"/>
    <property type="match status" value="1"/>
</dbReference>
<dbReference type="EMBL" id="SUNH01000015">
    <property type="protein sequence ID" value="TJZ83795.1"/>
    <property type="molecule type" value="Genomic_DNA"/>
</dbReference>
<dbReference type="Pfam" id="PF01510">
    <property type="entry name" value="Amidase_2"/>
    <property type="match status" value="1"/>
</dbReference>
<dbReference type="Gene3D" id="3.40.80.10">
    <property type="entry name" value="Peptidoglycan recognition protein-like"/>
    <property type="match status" value="1"/>
</dbReference>
<evidence type="ECO:0000313" key="8">
    <source>
        <dbReference type="Proteomes" id="UP000306223"/>
    </source>
</evidence>